<gene>
    <name evidence="2" type="ORF">CKO31_17405</name>
</gene>
<feature type="compositionally biased region" description="Basic and acidic residues" evidence="1">
    <location>
        <begin position="98"/>
        <end position="114"/>
    </location>
</feature>
<dbReference type="RefSeq" id="WP_200240084.1">
    <property type="nucleotide sequence ID" value="NZ_NRRV01000049.1"/>
</dbReference>
<reference evidence="2 3" key="1">
    <citation type="journal article" date="2020" name="Microorganisms">
        <title>Osmotic Adaptation and Compatible Solute Biosynthesis of Phototrophic Bacteria as Revealed from Genome Analyses.</title>
        <authorList>
            <person name="Imhoff J.F."/>
            <person name="Rahn T."/>
            <person name="Kunzel S."/>
            <person name="Keller A."/>
            <person name="Neulinger S.C."/>
        </authorList>
    </citation>
    <scope>NUCLEOTIDE SEQUENCE [LARGE SCALE GENOMIC DNA]</scope>
    <source>
        <strain evidence="2 3">DSM 6210</strain>
    </source>
</reference>
<evidence type="ECO:0008006" key="4">
    <source>
        <dbReference type="Google" id="ProtNLM"/>
    </source>
</evidence>
<evidence type="ECO:0000313" key="3">
    <source>
        <dbReference type="Proteomes" id="UP000748752"/>
    </source>
</evidence>
<evidence type="ECO:0000256" key="1">
    <source>
        <dbReference type="SAM" id="MobiDB-lite"/>
    </source>
</evidence>
<comment type="caution">
    <text evidence="2">The sequence shown here is derived from an EMBL/GenBank/DDBJ whole genome shotgun (WGS) entry which is preliminary data.</text>
</comment>
<accession>A0ABS1CKR3</accession>
<organism evidence="2 3">
    <name type="scientific">Thiohalocapsa halophila</name>
    <dbReference type="NCBI Taxonomy" id="69359"/>
    <lineage>
        <taxon>Bacteria</taxon>
        <taxon>Pseudomonadati</taxon>
        <taxon>Pseudomonadota</taxon>
        <taxon>Gammaproteobacteria</taxon>
        <taxon>Chromatiales</taxon>
        <taxon>Chromatiaceae</taxon>
        <taxon>Thiohalocapsa</taxon>
    </lineage>
</organism>
<proteinExistence type="predicted"/>
<sequence length="114" mass="11832">MAFPLIPFAAGVAVGSLATYGATDKALHKRVAQITDKTVSQLKAGADKMTAWVPAFGRSTKEKATAAVEAVGHSAENVSDKAKTVVDEAMKKAKRSAKKAEEAVDDASDGKQDA</sequence>
<name>A0ABS1CKR3_9GAMM</name>
<feature type="region of interest" description="Disordered" evidence="1">
    <location>
        <begin position="93"/>
        <end position="114"/>
    </location>
</feature>
<keyword evidence="3" id="KW-1185">Reference proteome</keyword>
<protein>
    <recommendedName>
        <fullName evidence="4">YtxH domain-containing protein</fullName>
    </recommendedName>
</protein>
<dbReference type="EMBL" id="NRRV01000049">
    <property type="protein sequence ID" value="MBK1632485.1"/>
    <property type="molecule type" value="Genomic_DNA"/>
</dbReference>
<evidence type="ECO:0000313" key="2">
    <source>
        <dbReference type="EMBL" id="MBK1632485.1"/>
    </source>
</evidence>
<dbReference type="Proteomes" id="UP000748752">
    <property type="component" value="Unassembled WGS sequence"/>
</dbReference>